<dbReference type="PROSITE" id="PS00373">
    <property type="entry name" value="GART"/>
    <property type="match status" value="1"/>
</dbReference>
<dbReference type="PANTHER" id="PTHR11138:SF5">
    <property type="entry name" value="METHIONYL-TRNA FORMYLTRANSFERASE, MITOCHONDRIAL"/>
    <property type="match status" value="1"/>
</dbReference>
<evidence type="ECO:0000313" key="3">
    <source>
        <dbReference type="Proteomes" id="UP000700059"/>
    </source>
</evidence>
<dbReference type="InterPro" id="IPR036477">
    <property type="entry name" value="Formyl_transf_N_sf"/>
</dbReference>
<dbReference type="SUPFAM" id="SSF53328">
    <property type="entry name" value="Formyltransferase"/>
    <property type="match status" value="1"/>
</dbReference>
<sequence length="212" mass="23948">MKKVVFLGAKEIGKECLEFLFERQNSLDYVIVAVGSSPRGNGVREFAKEKGLLMLEDLDMLLDLEFDILFSVQYHAILKKEHINCAREIAFNLHLAPLPEYRGCNQFSFAILNADKEFGVSIHKMDEGIDSGAIAFEKRFIIPKHCFVDELVDLANAAGLTLFCENLEKMLQGQYTLIPQDSITSLRREFHLRNEIHTLKEVHLDSCGGGGL</sequence>
<dbReference type="EMBL" id="JAIGYQ010000014">
    <property type="protein sequence ID" value="MBX7491497.1"/>
    <property type="molecule type" value="Genomic_DNA"/>
</dbReference>
<evidence type="ECO:0000313" key="2">
    <source>
        <dbReference type="EMBL" id="MBX7491497.1"/>
    </source>
</evidence>
<name>A0ABS7JQ26_9HELI</name>
<protein>
    <recommendedName>
        <fullName evidence="1">Formyl transferase N-terminal domain-containing protein</fullName>
    </recommendedName>
</protein>
<dbReference type="Proteomes" id="UP000700059">
    <property type="component" value="Unassembled WGS sequence"/>
</dbReference>
<keyword evidence="3" id="KW-1185">Reference proteome</keyword>
<dbReference type="Pfam" id="PF00551">
    <property type="entry name" value="Formyl_trans_N"/>
    <property type="match status" value="1"/>
</dbReference>
<comment type="caution">
    <text evidence="2">The sequence shown here is derived from an EMBL/GenBank/DDBJ whole genome shotgun (WGS) entry which is preliminary data.</text>
</comment>
<proteinExistence type="predicted"/>
<dbReference type="RefSeq" id="WP_221532750.1">
    <property type="nucleotide sequence ID" value="NZ_JAIGYP010000014.1"/>
</dbReference>
<gene>
    <name evidence="2" type="ORF">K4G57_08500</name>
</gene>
<dbReference type="InterPro" id="IPR002376">
    <property type="entry name" value="Formyl_transf_N"/>
</dbReference>
<dbReference type="InterPro" id="IPR001555">
    <property type="entry name" value="GART_AS"/>
</dbReference>
<reference evidence="2 3" key="1">
    <citation type="submission" date="2021-08" db="EMBL/GenBank/DDBJ databases">
        <title>Helicobacter spp. isolated from feces of Anatolian Ground Squirrel (Spermophilus xanthoprymnus) in Turkey.</title>
        <authorList>
            <person name="Aydin F."/>
            <person name="Abay S."/>
            <person name="Kayman T."/>
            <person name="Karakaya E."/>
            <person name="Saticioglu I.B."/>
        </authorList>
    </citation>
    <scope>NUCLEOTIDE SEQUENCE [LARGE SCALE GENOMIC DNA]</scope>
    <source>
        <strain evidence="2 3">Faydin-H70</strain>
    </source>
</reference>
<dbReference type="Gene3D" id="3.40.50.12230">
    <property type="match status" value="1"/>
</dbReference>
<dbReference type="PANTHER" id="PTHR11138">
    <property type="entry name" value="METHIONYL-TRNA FORMYLTRANSFERASE"/>
    <property type="match status" value="1"/>
</dbReference>
<accession>A0ABS7JQ26</accession>
<feature type="domain" description="Formyl transferase N-terminal" evidence="1">
    <location>
        <begin position="60"/>
        <end position="144"/>
    </location>
</feature>
<evidence type="ECO:0000259" key="1">
    <source>
        <dbReference type="Pfam" id="PF00551"/>
    </source>
</evidence>
<organism evidence="2 3">
    <name type="scientific">Helicobacter turcicus</name>
    <dbReference type="NCBI Taxonomy" id="2867412"/>
    <lineage>
        <taxon>Bacteria</taxon>
        <taxon>Pseudomonadati</taxon>
        <taxon>Campylobacterota</taxon>
        <taxon>Epsilonproteobacteria</taxon>
        <taxon>Campylobacterales</taxon>
        <taxon>Helicobacteraceae</taxon>
        <taxon>Helicobacter</taxon>
    </lineage>
</organism>